<sequence length="214" mass="23316">MKQRRTRRTQEERRDEAARRMLAAGARLVAERGTDALTLAEVGKAAGYSRGLPAHHFGSKAEFLRELMRYVAAEFRTAMEAFSIEEGLPALLKMLGGFLQQPTSDHSRLCALRIVLSEPGAGPPLPPDIATLKQQTLHAFEQRIRQGIALGQIRHEVDPRTMALLLVMTLCGTMGQWLEDHTFNLDAAGAQMSAFVQHGLAASAPSMKGAQGSG</sequence>
<proteinExistence type="predicted"/>
<dbReference type="InterPro" id="IPR050109">
    <property type="entry name" value="HTH-type_TetR-like_transc_reg"/>
</dbReference>
<evidence type="ECO:0000256" key="3">
    <source>
        <dbReference type="ARBA" id="ARBA00023163"/>
    </source>
</evidence>
<dbReference type="GO" id="GO:0000976">
    <property type="term" value="F:transcription cis-regulatory region binding"/>
    <property type="evidence" value="ECO:0007669"/>
    <property type="project" value="TreeGrafter"/>
</dbReference>
<feature type="domain" description="HTH tetR-type" evidence="5">
    <location>
        <begin position="15"/>
        <end position="75"/>
    </location>
</feature>
<dbReference type="PANTHER" id="PTHR30055">
    <property type="entry name" value="HTH-TYPE TRANSCRIPTIONAL REGULATOR RUTR"/>
    <property type="match status" value="1"/>
</dbReference>
<comment type="caution">
    <text evidence="6">The sequence shown here is derived from an EMBL/GenBank/DDBJ whole genome shotgun (WGS) entry which is preliminary data.</text>
</comment>
<evidence type="ECO:0000256" key="4">
    <source>
        <dbReference type="PROSITE-ProRule" id="PRU00335"/>
    </source>
</evidence>
<dbReference type="GO" id="GO:0003700">
    <property type="term" value="F:DNA-binding transcription factor activity"/>
    <property type="evidence" value="ECO:0007669"/>
    <property type="project" value="TreeGrafter"/>
</dbReference>
<feature type="DNA-binding region" description="H-T-H motif" evidence="4">
    <location>
        <begin position="38"/>
        <end position="57"/>
    </location>
</feature>
<dbReference type="EMBL" id="RAWE01000073">
    <property type="protein sequence ID" value="RKH01357.1"/>
    <property type="molecule type" value="Genomic_DNA"/>
</dbReference>
<dbReference type="SUPFAM" id="SSF46689">
    <property type="entry name" value="Homeodomain-like"/>
    <property type="match status" value="1"/>
</dbReference>
<dbReference type="AlphaFoldDB" id="A0A3A8K251"/>
<evidence type="ECO:0000313" key="6">
    <source>
        <dbReference type="EMBL" id="RKH01357.1"/>
    </source>
</evidence>
<keyword evidence="3" id="KW-0804">Transcription</keyword>
<keyword evidence="1" id="KW-0805">Transcription regulation</keyword>
<reference evidence="7" key="1">
    <citation type="submission" date="2018-09" db="EMBL/GenBank/DDBJ databases">
        <authorList>
            <person name="Livingstone P.G."/>
            <person name="Whitworth D.E."/>
        </authorList>
    </citation>
    <scope>NUCLEOTIDE SEQUENCE [LARGE SCALE GENOMIC DNA]</scope>
    <source>
        <strain evidence="7">CA043D</strain>
    </source>
</reference>
<keyword evidence="2 4" id="KW-0238">DNA-binding</keyword>
<dbReference type="InterPro" id="IPR009057">
    <property type="entry name" value="Homeodomain-like_sf"/>
</dbReference>
<evidence type="ECO:0000256" key="1">
    <source>
        <dbReference type="ARBA" id="ARBA00023015"/>
    </source>
</evidence>
<dbReference type="PANTHER" id="PTHR30055:SF234">
    <property type="entry name" value="HTH-TYPE TRANSCRIPTIONAL REGULATOR BETI"/>
    <property type="match status" value="1"/>
</dbReference>
<evidence type="ECO:0000313" key="7">
    <source>
        <dbReference type="Proteomes" id="UP000268313"/>
    </source>
</evidence>
<dbReference type="InterPro" id="IPR001647">
    <property type="entry name" value="HTH_TetR"/>
</dbReference>
<evidence type="ECO:0000259" key="5">
    <source>
        <dbReference type="PROSITE" id="PS50977"/>
    </source>
</evidence>
<dbReference type="Pfam" id="PF00440">
    <property type="entry name" value="TetR_N"/>
    <property type="match status" value="1"/>
</dbReference>
<organism evidence="6 7">
    <name type="scientific">Corallococcus carmarthensis</name>
    <dbReference type="NCBI Taxonomy" id="2316728"/>
    <lineage>
        <taxon>Bacteria</taxon>
        <taxon>Pseudomonadati</taxon>
        <taxon>Myxococcota</taxon>
        <taxon>Myxococcia</taxon>
        <taxon>Myxococcales</taxon>
        <taxon>Cystobacterineae</taxon>
        <taxon>Myxococcaceae</taxon>
        <taxon>Corallococcus</taxon>
    </lineage>
</organism>
<dbReference type="InterPro" id="IPR036271">
    <property type="entry name" value="Tet_transcr_reg_TetR-rel_C_sf"/>
</dbReference>
<dbReference type="SUPFAM" id="SSF48498">
    <property type="entry name" value="Tetracyclin repressor-like, C-terminal domain"/>
    <property type="match status" value="1"/>
</dbReference>
<accession>A0A3A8K251</accession>
<dbReference type="PROSITE" id="PS50977">
    <property type="entry name" value="HTH_TETR_2"/>
    <property type="match status" value="1"/>
</dbReference>
<keyword evidence="7" id="KW-1185">Reference proteome</keyword>
<gene>
    <name evidence="6" type="ORF">D7X32_20605</name>
</gene>
<dbReference type="Proteomes" id="UP000268313">
    <property type="component" value="Unassembled WGS sequence"/>
</dbReference>
<protein>
    <submittedName>
        <fullName evidence="6">TetR/AcrR family transcriptional regulator</fullName>
    </submittedName>
</protein>
<name>A0A3A8K251_9BACT</name>
<evidence type="ECO:0000256" key="2">
    <source>
        <dbReference type="ARBA" id="ARBA00023125"/>
    </source>
</evidence>
<dbReference type="Gene3D" id="1.10.357.10">
    <property type="entry name" value="Tetracycline Repressor, domain 2"/>
    <property type="match status" value="1"/>
</dbReference>